<evidence type="ECO:0000313" key="2">
    <source>
        <dbReference type="EMBL" id="CAF5115888.1"/>
    </source>
</evidence>
<feature type="chain" id="PRO_5035810674" evidence="1">
    <location>
        <begin position="16"/>
        <end position="86"/>
    </location>
</feature>
<evidence type="ECO:0000313" key="3">
    <source>
        <dbReference type="Proteomes" id="UP000681967"/>
    </source>
</evidence>
<feature type="non-terminal residue" evidence="2">
    <location>
        <position position="1"/>
    </location>
</feature>
<feature type="signal peptide" evidence="1">
    <location>
        <begin position="1"/>
        <end position="15"/>
    </location>
</feature>
<dbReference type="EMBL" id="CAJOBH010243062">
    <property type="protein sequence ID" value="CAF5115888.1"/>
    <property type="molecule type" value="Genomic_DNA"/>
</dbReference>
<protein>
    <submittedName>
        <fullName evidence="2">Uncharacterized protein</fullName>
    </submittedName>
</protein>
<organism evidence="2 3">
    <name type="scientific">Rotaria magnacalcarata</name>
    <dbReference type="NCBI Taxonomy" id="392030"/>
    <lineage>
        <taxon>Eukaryota</taxon>
        <taxon>Metazoa</taxon>
        <taxon>Spiralia</taxon>
        <taxon>Gnathifera</taxon>
        <taxon>Rotifera</taxon>
        <taxon>Eurotatoria</taxon>
        <taxon>Bdelloidea</taxon>
        <taxon>Philodinida</taxon>
        <taxon>Philodinidae</taxon>
        <taxon>Rotaria</taxon>
    </lineage>
</organism>
<keyword evidence="1" id="KW-0732">Signal</keyword>
<proteinExistence type="predicted"/>
<gene>
    <name evidence="2" type="ORF">BYL167_LOCUS66361</name>
</gene>
<reference evidence="2" key="1">
    <citation type="submission" date="2021-02" db="EMBL/GenBank/DDBJ databases">
        <authorList>
            <person name="Nowell W R."/>
        </authorList>
    </citation>
    <scope>NUCLEOTIDE SEQUENCE</scope>
</reference>
<feature type="non-terminal residue" evidence="2">
    <location>
        <position position="86"/>
    </location>
</feature>
<accession>A0A8S3FCW8</accession>
<dbReference type="Proteomes" id="UP000681967">
    <property type="component" value="Unassembled WGS sequence"/>
</dbReference>
<dbReference type="AlphaFoldDB" id="A0A8S3FCW8"/>
<sequence>FFLQLVLNLVTIGHCRFPLYIPQKIGNLDTWDVTFGPVTRALHAGMPPVSIDMIPEVPKAFVSDKIGPGSSISLVVFDPKAEQHFS</sequence>
<evidence type="ECO:0000256" key="1">
    <source>
        <dbReference type="SAM" id="SignalP"/>
    </source>
</evidence>
<name>A0A8S3FCW8_9BILA</name>
<comment type="caution">
    <text evidence="2">The sequence shown here is derived from an EMBL/GenBank/DDBJ whole genome shotgun (WGS) entry which is preliminary data.</text>
</comment>